<evidence type="ECO:0000256" key="2">
    <source>
        <dbReference type="ARBA" id="ARBA00022475"/>
    </source>
</evidence>
<feature type="transmembrane region" description="Helical" evidence="6">
    <location>
        <begin position="429"/>
        <end position="447"/>
    </location>
</feature>
<evidence type="ECO:0000256" key="1">
    <source>
        <dbReference type="ARBA" id="ARBA00004651"/>
    </source>
</evidence>
<keyword evidence="8" id="KW-1185">Reference proteome</keyword>
<keyword evidence="2" id="KW-1003">Cell membrane</keyword>
<feature type="transmembrane region" description="Helical" evidence="6">
    <location>
        <begin position="206"/>
        <end position="228"/>
    </location>
</feature>
<feature type="transmembrane region" description="Helical" evidence="6">
    <location>
        <begin position="99"/>
        <end position="127"/>
    </location>
</feature>
<dbReference type="AlphaFoldDB" id="A0A2U8DNX6"/>
<dbReference type="Pfam" id="PF13520">
    <property type="entry name" value="AA_permease_2"/>
    <property type="match status" value="1"/>
</dbReference>
<dbReference type="GO" id="GO:0022857">
    <property type="term" value="F:transmembrane transporter activity"/>
    <property type="evidence" value="ECO:0007669"/>
    <property type="project" value="InterPro"/>
</dbReference>
<feature type="transmembrane region" description="Helical" evidence="6">
    <location>
        <begin position="287"/>
        <end position="310"/>
    </location>
</feature>
<evidence type="ECO:0000256" key="3">
    <source>
        <dbReference type="ARBA" id="ARBA00022692"/>
    </source>
</evidence>
<evidence type="ECO:0008006" key="9">
    <source>
        <dbReference type="Google" id="ProtNLM"/>
    </source>
</evidence>
<dbReference type="PANTHER" id="PTHR42770:SF18">
    <property type="entry name" value="ARGININE_AGMATINE ANTIPORTER"/>
    <property type="match status" value="1"/>
</dbReference>
<keyword evidence="4 6" id="KW-1133">Transmembrane helix</keyword>
<evidence type="ECO:0000256" key="4">
    <source>
        <dbReference type="ARBA" id="ARBA00022989"/>
    </source>
</evidence>
<reference evidence="8" key="1">
    <citation type="submission" date="2017-04" db="EMBL/GenBank/DDBJ databases">
        <authorList>
            <person name="Song Y."/>
            <person name="Cho B.-K."/>
        </authorList>
    </citation>
    <scope>NUCLEOTIDE SEQUENCE [LARGE SCALE GENOMIC DNA]</scope>
    <source>
        <strain evidence="8">SL1</strain>
    </source>
</reference>
<keyword evidence="5 6" id="KW-0472">Membrane</keyword>
<dbReference type="EMBL" id="CP020953">
    <property type="protein sequence ID" value="AWI04390.1"/>
    <property type="molecule type" value="Genomic_DNA"/>
</dbReference>
<proteinExistence type="predicted"/>
<protein>
    <recommendedName>
        <fullName evidence="9">Amino acid permease</fullName>
    </recommendedName>
</protein>
<evidence type="ECO:0000313" key="8">
    <source>
        <dbReference type="Proteomes" id="UP000244910"/>
    </source>
</evidence>
<feature type="transmembrane region" description="Helical" evidence="6">
    <location>
        <begin position="56"/>
        <end position="78"/>
    </location>
</feature>
<feature type="transmembrane region" description="Helical" evidence="6">
    <location>
        <begin position="404"/>
        <end position="423"/>
    </location>
</feature>
<accession>A0A2U8DNX6</accession>
<feature type="transmembrane region" description="Helical" evidence="6">
    <location>
        <begin position="240"/>
        <end position="260"/>
    </location>
</feature>
<dbReference type="GO" id="GO:0005886">
    <property type="term" value="C:plasma membrane"/>
    <property type="evidence" value="ECO:0007669"/>
    <property type="project" value="UniProtKB-SubCell"/>
</dbReference>
<dbReference type="InterPro" id="IPR002293">
    <property type="entry name" value="AA/rel_permease1"/>
</dbReference>
<dbReference type="OrthoDB" id="178667at2"/>
<dbReference type="InterPro" id="IPR050367">
    <property type="entry name" value="APC_superfamily"/>
</dbReference>
<sequence>MRGNMNIKRDNLGESSIELKRDLGLFSAIAVIMGQMIGSGIYMTPQGLAQLANPKAAILAMIITGTGTMLLALCFAKLGEKMPISGSAVVYTKEAFGDLPAFFVGWSYWCGCWIANGAIILGGINYLAYFFPVIMKNGFYQAIISIGLIWLYTLINIKGVKEAGYVNLVLTIIKLLPLVVFLIIAIPNFSVANLNTVSSPKVSGFSVLPVAIAYTLWSFTGFEGASMIAGEVKDVKTIRLATIIGTGLVFILYLMLIVVANGNMSQSSLAAAHSPFADIIYNVTGGYWAGGFISLGVCISAFGCVGAWILSSARIAFSLGEQKLFPESFCKLHVKYSTPSFALIINAVLMSIIMLIGCITNHGKMYNFLVLFATMSLLIFYVFGAASEVKLFVTKTEPFNPFTFIKNSLLGLAAFAYAVYTIYGSGADVVMYGFIFMLIGIPVYIYVQLKNGK</sequence>
<organism evidence="7 8">
    <name type="scientific">Clostridium drakei</name>
    <dbReference type="NCBI Taxonomy" id="332101"/>
    <lineage>
        <taxon>Bacteria</taxon>
        <taxon>Bacillati</taxon>
        <taxon>Bacillota</taxon>
        <taxon>Clostridia</taxon>
        <taxon>Eubacteriales</taxon>
        <taxon>Clostridiaceae</taxon>
        <taxon>Clostridium</taxon>
    </lineage>
</organism>
<feature type="transmembrane region" description="Helical" evidence="6">
    <location>
        <begin position="164"/>
        <end position="186"/>
    </location>
</feature>
<name>A0A2U8DNX6_9CLOT</name>
<dbReference type="Proteomes" id="UP000244910">
    <property type="component" value="Chromosome"/>
</dbReference>
<feature type="transmembrane region" description="Helical" evidence="6">
    <location>
        <begin position="23"/>
        <end position="44"/>
    </location>
</feature>
<feature type="transmembrane region" description="Helical" evidence="6">
    <location>
        <begin position="365"/>
        <end position="383"/>
    </location>
</feature>
<feature type="transmembrane region" description="Helical" evidence="6">
    <location>
        <begin position="341"/>
        <end position="359"/>
    </location>
</feature>
<gene>
    <name evidence="7" type="ORF">B9W14_07735</name>
</gene>
<dbReference type="PANTHER" id="PTHR42770">
    <property type="entry name" value="AMINO ACID TRANSPORTER-RELATED"/>
    <property type="match status" value="1"/>
</dbReference>
<evidence type="ECO:0000313" key="7">
    <source>
        <dbReference type="EMBL" id="AWI04390.1"/>
    </source>
</evidence>
<evidence type="ECO:0000256" key="5">
    <source>
        <dbReference type="ARBA" id="ARBA00023136"/>
    </source>
</evidence>
<dbReference type="Gene3D" id="1.20.1740.10">
    <property type="entry name" value="Amino acid/polyamine transporter I"/>
    <property type="match status" value="1"/>
</dbReference>
<feature type="transmembrane region" description="Helical" evidence="6">
    <location>
        <begin position="139"/>
        <end position="157"/>
    </location>
</feature>
<comment type="subcellular location">
    <subcellularLocation>
        <location evidence="1">Cell membrane</location>
        <topology evidence="1">Multi-pass membrane protein</topology>
    </subcellularLocation>
</comment>
<dbReference type="PIRSF" id="PIRSF006060">
    <property type="entry name" value="AA_transporter"/>
    <property type="match status" value="1"/>
</dbReference>
<evidence type="ECO:0000256" key="6">
    <source>
        <dbReference type="SAM" id="Phobius"/>
    </source>
</evidence>
<keyword evidence="3 6" id="KW-0812">Transmembrane</keyword>
<dbReference type="KEGG" id="cdrk:B9W14_07735"/>